<gene>
    <name evidence="7" type="ORF">WHI96_24895</name>
</gene>
<evidence type="ECO:0000256" key="2">
    <source>
        <dbReference type="ARBA" id="ARBA00009323"/>
    </source>
</evidence>
<evidence type="ECO:0000256" key="3">
    <source>
        <dbReference type="ARBA" id="ARBA00022618"/>
    </source>
</evidence>
<keyword evidence="3" id="KW-0132">Cell division</keyword>
<keyword evidence="8" id="KW-1185">Reference proteome</keyword>
<evidence type="ECO:0000256" key="4">
    <source>
        <dbReference type="ARBA" id="ARBA00022969"/>
    </source>
</evidence>
<dbReference type="RefSeq" id="WP_337826911.1">
    <property type="nucleotide sequence ID" value="NZ_BAABLY010000073.1"/>
</dbReference>
<evidence type="ECO:0000256" key="1">
    <source>
        <dbReference type="ARBA" id="ARBA00004431"/>
    </source>
</evidence>
<keyword evidence="6" id="KW-0131">Cell cycle</keyword>
<evidence type="ECO:0000313" key="8">
    <source>
        <dbReference type="Proteomes" id="UP001464923"/>
    </source>
</evidence>
<proteinExistence type="inferred from homology"/>
<dbReference type="InterPro" id="IPR038658">
    <property type="entry name" value="SsgB_sf"/>
</dbReference>
<reference evidence="7 8" key="1">
    <citation type="submission" date="2024-03" db="EMBL/GenBank/DDBJ databases">
        <title>Draft genome sequence of Pseudonocardia tropica JCM 19149.</title>
        <authorList>
            <person name="Butdee W."/>
            <person name="Duangmal K."/>
        </authorList>
    </citation>
    <scope>NUCLEOTIDE SEQUENCE [LARGE SCALE GENOMIC DNA]</scope>
    <source>
        <strain evidence="7 8">JCM 19149</strain>
    </source>
</reference>
<comment type="subcellular location">
    <subcellularLocation>
        <location evidence="1">Cell septum</location>
    </subcellularLocation>
</comment>
<organism evidence="7 8">
    <name type="scientific">Pseudonocardia tropica</name>
    <dbReference type="NCBI Taxonomy" id="681289"/>
    <lineage>
        <taxon>Bacteria</taxon>
        <taxon>Bacillati</taxon>
        <taxon>Actinomycetota</taxon>
        <taxon>Actinomycetes</taxon>
        <taxon>Pseudonocardiales</taxon>
        <taxon>Pseudonocardiaceae</taxon>
        <taxon>Pseudonocardia</taxon>
    </lineage>
</organism>
<name>A0ABV1K1I3_9PSEU</name>
<accession>A0ABV1K1I3</accession>
<comment type="caution">
    <text evidence="7">The sequence shown here is derived from an EMBL/GenBank/DDBJ whole genome shotgun (WGS) entry which is preliminary data.</text>
</comment>
<protein>
    <submittedName>
        <fullName evidence="7">SsgA family sporulation/cell division regulator</fullName>
    </submittedName>
</protein>
<dbReference type="Pfam" id="PF04686">
    <property type="entry name" value="SsgA"/>
    <property type="match status" value="1"/>
</dbReference>
<sequence length="166" mass="18072">MTIQPTRGGFGLDEVRTQITGRIYQLKLAPVLAMRALPVYVEMTYRRSQPFELEVSFRTCGETASVTWCIGRELLSAGLTTASSEVDDTDQRLARDVQIGTHALPGGDWTLITLSSPSGTAEIGLPTYELIDFIDRTEDVVIPGAEGPLVAEADLAALFDDQGPLW</sequence>
<dbReference type="InterPro" id="IPR006776">
    <property type="entry name" value="SsgB"/>
</dbReference>
<keyword evidence="4" id="KW-0749">Sporulation</keyword>
<dbReference type="Gene3D" id="2.30.31.20">
    <property type="entry name" value="Sporulation-specific cell division protein SsgB"/>
    <property type="match status" value="1"/>
</dbReference>
<evidence type="ECO:0000256" key="6">
    <source>
        <dbReference type="ARBA" id="ARBA00023306"/>
    </source>
</evidence>
<evidence type="ECO:0000313" key="7">
    <source>
        <dbReference type="EMBL" id="MEQ3542055.1"/>
    </source>
</evidence>
<evidence type="ECO:0000256" key="5">
    <source>
        <dbReference type="ARBA" id="ARBA00023210"/>
    </source>
</evidence>
<dbReference type="EMBL" id="JBEDNP010000023">
    <property type="protein sequence ID" value="MEQ3542055.1"/>
    <property type="molecule type" value="Genomic_DNA"/>
</dbReference>
<comment type="similarity">
    <text evidence="2">Belongs to the SsgA family.</text>
</comment>
<keyword evidence="5" id="KW-0717">Septation</keyword>
<dbReference type="Proteomes" id="UP001464923">
    <property type="component" value="Unassembled WGS sequence"/>
</dbReference>